<evidence type="ECO:0000313" key="2">
    <source>
        <dbReference type="Proteomes" id="UP000321129"/>
    </source>
</evidence>
<keyword evidence="2" id="KW-1185">Reference proteome</keyword>
<proteinExistence type="predicted"/>
<dbReference type="Proteomes" id="UP000321129">
    <property type="component" value="Unassembled WGS sequence"/>
</dbReference>
<evidence type="ECO:0000313" key="1">
    <source>
        <dbReference type="EMBL" id="TXC73940.1"/>
    </source>
</evidence>
<dbReference type="OrthoDB" id="7559156at2"/>
<reference evidence="1 2" key="1">
    <citation type="submission" date="2019-08" db="EMBL/GenBank/DDBJ databases">
        <title>Sphingorhabdus soil sp. nov., isolated from arctic soil.</title>
        <authorList>
            <person name="Liu Y."/>
        </authorList>
    </citation>
    <scope>NUCLEOTIDE SEQUENCE [LARGE SCALE GENOMIC DNA]</scope>
    <source>
        <strain evidence="1 2">D-2Q-5-6</strain>
    </source>
</reference>
<name>A0A5C6UN24_9SPHN</name>
<sequence length="160" mass="16752">MSVSRTLFHRLCAATREMQRGVGGIEAAAEITGKSKSQHGRFQSPHDSDLPTVGDIAMIEDISRGDPAHPAVTRLLCQLAGGVFVPLPAHDGDLPGLADSVVSLSCELGDVANAIRAGLADDQVLSAVEAGKVRRELDDLMRCCAALGQLLDARIAEGGR</sequence>
<dbReference type="EMBL" id="VOPY01000001">
    <property type="protein sequence ID" value="TXC73940.1"/>
    <property type="molecule type" value="Genomic_DNA"/>
</dbReference>
<gene>
    <name evidence="1" type="ORF">FSZ31_04255</name>
</gene>
<dbReference type="RefSeq" id="WP_147121777.1">
    <property type="nucleotide sequence ID" value="NZ_VOPY01000001.1"/>
</dbReference>
<accession>A0A5C6UN24</accession>
<dbReference type="AlphaFoldDB" id="A0A5C6UN24"/>
<protein>
    <submittedName>
        <fullName evidence="1">Uncharacterized protein</fullName>
    </submittedName>
</protein>
<comment type="caution">
    <text evidence="1">The sequence shown here is derived from an EMBL/GenBank/DDBJ whole genome shotgun (WGS) entry which is preliminary data.</text>
</comment>
<organism evidence="1 2">
    <name type="scientific">Flavisphingopyxis soli</name>
    <dbReference type="NCBI Taxonomy" id="2601267"/>
    <lineage>
        <taxon>Bacteria</taxon>
        <taxon>Pseudomonadati</taxon>
        <taxon>Pseudomonadota</taxon>
        <taxon>Alphaproteobacteria</taxon>
        <taxon>Sphingomonadales</taxon>
        <taxon>Sphingopyxidaceae</taxon>
        <taxon>Flavisphingopyxis</taxon>
    </lineage>
</organism>